<reference evidence="1" key="1">
    <citation type="submission" date="2013-10" db="EMBL/GenBank/DDBJ databases">
        <title>Antibiotic resistance diversity of beta-lactamase producers in the General Hospital Vienna.</title>
        <authorList>
            <person name="Barisic I."/>
            <person name="Mitteregger D."/>
            <person name="Hirschl A.M."/>
            <person name="Noehammer C."/>
            <person name="Wiesinger-Mayr H."/>
        </authorList>
    </citation>
    <scope>NUCLEOTIDE SEQUENCE [LARGE SCALE GENOMIC DNA]</scope>
    <source>
        <strain evidence="1">IS43</strain>
    </source>
</reference>
<sequence>MPGFQLRQLGGFGHRVVEVAEAVDQAVGFGIFPGPDVALGDLVDFLRRALTGVSHQGDKALIAILNAQLHQLLHFRRQRFGAGDIRQRRRGDAVGVDANRPEGIFHGVDHPKDANGAGEGAWVRHDVIRWGGDPVAAGRRHAAHRDHYRFTGGFGCRQLFTNDFRSGYAAARAVYAQNDGLNFRIEARIANLRCGGIAADVARGLFTVHDGAVGEDYRDGGTLVRRRLHVVVVIADRPVIVIRFAPAKLFGQRLFHFRGGRQLIHQLIVQRIFRRIAAHLTQAIDDALGAREELLGGDLAVGGNGVEVVLPQFANPAAIRFAGGRGHIIADEWLDGGFIGADAEDMGGDLQLIQQRFVI</sequence>
<name>W1DMV5_KLEPN</name>
<organism evidence="1 2">
    <name type="scientific">Klebsiella pneumoniae IS43</name>
    <dbReference type="NCBI Taxonomy" id="1432552"/>
    <lineage>
        <taxon>Bacteria</taxon>
        <taxon>Pseudomonadati</taxon>
        <taxon>Pseudomonadota</taxon>
        <taxon>Gammaproteobacteria</taxon>
        <taxon>Enterobacterales</taxon>
        <taxon>Enterobacteriaceae</taxon>
        <taxon>Klebsiella/Raoultella group</taxon>
        <taxon>Klebsiella</taxon>
        <taxon>Klebsiella pneumoniae complex</taxon>
    </lineage>
</organism>
<keyword evidence="2" id="KW-1185">Reference proteome</keyword>
<dbReference type="AlphaFoldDB" id="W1DMV5"/>
<dbReference type="EMBL" id="CBWK010000547">
    <property type="protein sequence ID" value="CDL10741.1"/>
    <property type="molecule type" value="Genomic_DNA"/>
</dbReference>
<comment type="caution">
    <text evidence="1">The sequence shown here is derived from an EMBL/GenBank/DDBJ whole genome shotgun (WGS) entry which is preliminary data.</text>
</comment>
<proteinExistence type="predicted"/>
<evidence type="ECO:0000313" key="2">
    <source>
        <dbReference type="Proteomes" id="UP000019183"/>
    </source>
</evidence>
<dbReference type="Proteomes" id="UP000019183">
    <property type="component" value="Unassembled WGS sequence"/>
</dbReference>
<accession>W1DMV5</accession>
<evidence type="ECO:0000313" key="1">
    <source>
        <dbReference type="EMBL" id="CDL10741.1"/>
    </source>
</evidence>
<protein>
    <submittedName>
        <fullName evidence="1">Uncharacterized protein</fullName>
    </submittedName>
</protein>